<dbReference type="EMBL" id="BMFS01000002">
    <property type="protein sequence ID" value="GGG94542.1"/>
    <property type="molecule type" value="Genomic_DNA"/>
</dbReference>
<name>A0ABQ1XIM1_9PROT</name>
<comment type="caution">
    <text evidence="1">The sequence shown here is derived from an EMBL/GenBank/DDBJ whole genome shotgun (WGS) entry which is preliminary data.</text>
</comment>
<dbReference type="InterPro" id="IPR050445">
    <property type="entry name" value="Bact_polysacc_biosynth/exp"/>
</dbReference>
<accession>A0ABQ1XIM1</accession>
<reference evidence="2" key="1">
    <citation type="journal article" date="2019" name="Int. J. Syst. Evol. Microbiol.">
        <title>The Global Catalogue of Microorganisms (GCM) 10K type strain sequencing project: providing services to taxonomists for standard genome sequencing and annotation.</title>
        <authorList>
            <consortium name="The Broad Institute Genomics Platform"/>
            <consortium name="The Broad Institute Genome Sequencing Center for Infectious Disease"/>
            <person name="Wu L."/>
            <person name="Ma J."/>
        </authorList>
    </citation>
    <scope>NUCLEOTIDE SEQUENCE [LARGE SCALE GENOMIC DNA]</scope>
    <source>
        <strain evidence="2">CGMCC 1.12766</strain>
    </source>
</reference>
<dbReference type="Proteomes" id="UP000648722">
    <property type="component" value="Unassembled WGS sequence"/>
</dbReference>
<evidence type="ECO:0000313" key="1">
    <source>
        <dbReference type="EMBL" id="GGG94542.1"/>
    </source>
</evidence>
<dbReference type="PANTHER" id="PTHR32309">
    <property type="entry name" value="TYROSINE-PROTEIN KINASE"/>
    <property type="match status" value="1"/>
</dbReference>
<dbReference type="InterPro" id="IPR027417">
    <property type="entry name" value="P-loop_NTPase"/>
</dbReference>
<gene>
    <name evidence="1" type="ORF">GCM10007420_07620</name>
</gene>
<dbReference type="PANTHER" id="PTHR32309:SF13">
    <property type="entry name" value="FERRIC ENTEROBACTIN TRANSPORT PROTEIN FEPE"/>
    <property type="match status" value="1"/>
</dbReference>
<organism evidence="1 2">
    <name type="scientific">Glycocaulis albus</name>
    <dbReference type="NCBI Taxonomy" id="1382801"/>
    <lineage>
        <taxon>Bacteria</taxon>
        <taxon>Pseudomonadati</taxon>
        <taxon>Pseudomonadota</taxon>
        <taxon>Alphaproteobacteria</taxon>
        <taxon>Maricaulales</taxon>
        <taxon>Maricaulaceae</taxon>
        <taxon>Glycocaulis</taxon>
    </lineage>
</organism>
<sequence>MSAPRHELPAQPLAETDGVNPFATELADLARRLAPPGAPGKVVMVLGITAKAGTSSVAAGLARAAAAETGGPVWLVDLDFANNPQASRARLNGSAYSTEIGAEPFWTAEPAGTGRLVLRKLEAAYVLVTRFQHKPGEMERLVYKRAPGYWQQLRAMAPLSVVDVPHGSPAISAVAPDLDGVILVANARRDKRADAERLAAHIEKLGAKVLGVIVNRAHDWQGEARGAAQ</sequence>
<protein>
    <submittedName>
        <fullName evidence="1">Uncharacterized protein</fullName>
    </submittedName>
</protein>
<dbReference type="Gene3D" id="3.40.50.300">
    <property type="entry name" value="P-loop containing nucleotide triphosphate hydrolases"/>
    <property type="match status" value="1"/>
</dbReference>
<evidence type="ECO:0000313" key="2">
    <source>
        <dbReference type="Proteomes" id="UP000648722"/>
    </source>
</evidence>
<keyword evidence="2" id="KW-1185">Reference proteome</keyword>
<dbReference type="RefSeq" id="WP_188451220.1">
    <property type="nucleotide sequence ID" value="NZ_BMFS01000002.1"/>
</dbReference>
<dbReference type="SUPFAM" id="SSF52540">
    <property type="entry name" value="P-loop containing nucleoside triphosphate hydrolases"/>
    <property type="match status" value="1"/>
</dbReference>
<proteinExistence type="predicted"/>